<feature type="compositionally biased region" description="Polar residues" evidence="7">
    <location>
        <begin position="1"/>
        <end position="12"/>
    </location>
</feature>
<keyword evidence="2" id="KW-0479">Metal-binding</keyword>
<feature type="region of interest" description="Disordered" evidence="7">
    <location>
        <begin position="141"/>
        <end position="254"/>
    </location>
</feature>
<sequence length="632" mass="69524">MSSIDSLLNHNTSLERRPSDTHCADMTTSTTPTTTTATTTDDAADALTTLATLGAGQQYAAPHADSALQERMRDGTPTAIISQDVVRDEKCPSPQPPIKHEPSGTPRENTPAIGSALPDRQNSITGDDMDNDALKALEIAKQSDLGLRRRNQTAADGVQSPSDSKPVSTKKRPAPASASGIRKKGTAKTSKPNKKRKVETEDGTTRSVTPTSRASKPPPRGFKKSSQSGTPALESSPAPDNSSQVHGSDDDGDSSEDHNLYCLCKKPDNHKWMIGCDGGCDDWFHGDCVNMKQADEELVDRFICPLCEENGRGHTTWKPMCRRDGCRKPARLTKGKESKYCSDECGLLFMSEQLQRTAGAKGSHSAREKQKKKKKTDGDGMEEEEPTPLGGTLRAKDLKALVDASPNIQAFKNLGTGVLTPPQTASPSRSNFPSNGEDLVLTAAETDRLTALHKEKLQLKDRLEVLKDREKFVSMAKEQAVRLADREKIKIKDFCGYDSRLSWSDAEFLLWRNSRHGRAVFEYSTLSPTDEQISSISEGNGADLMDIEVKETACLKKRCQKHPQWQKLNLQDARFEELEVVEAIKECEKDEQSVRERARRRGAKDGLAKELSGGDMSKVERNREGWVESVKT</sequence>
<dbReference type="InterPro" id="IPR011011">
    <property type="entry name" value="Znf_FYVE_PHD"/>
</dbReference>
<evidence type="ECO:0000256" key="1">
    <source>
        <dbReference type="ARBA" id="ARBA00004123"/>
    </source>
</evidence>
<gene>
    <name evidence="9" type="ORF">yc1106_05939</name>
</gene>
<dbReference type="PANTHER" id="PTHR46174:SF1">
    <property type="entry name" value="CXXC-TYPE ZINC FINGER PROTEIN 1"/>
    <property type="match status" value="1"/>
</dbReference>
<keyword evidence="3 6" id="KW-0863">Zinc-finger</keyword>
<comment type="subcellular location">
    <subcellularLocation>
        <location evidence="1">Nucleus</location>
    </subcellularLocation>
</comment>
<dbReference type="SUPFAM" id="SSF57903">
    <property type="entry name" value="FYVE/PHD zinc finger"/>
    <property type="match status" value="1"/>
</dbReference>
<feature type="compositionally biased region" description="Polar residues" evidence="7">
    <location>
        <begin position="205"/>
        <end position="214"/>
    </location>
</feature>
<feature type="region of interest" description="Disordered" evidence="7">
    <location>
        <begin position="590"/>
        <end position="632"/>
    </location>
</feature>
<feature type="compositionally biased region" description="Basic and acidic residues" evidence="7">
    <location>
        <begin position="13"/>
        <end position="23"/>
    </location>
</feature>
<keyword evidence="4" id="KW-0862">Zinc</keyword>
<dbReference type="PROSITE" id="PS01359">
    <property type="entry name" value="ZF_PHD_1"/>
    <property type="match status" value="1"/>
</dbReference>
<dbReference type="InterPro" id="IPR019787">
    <property type="entry name" value="Znf_PHD-finger"/>
</dbReference>
<evidence type="ECO:0000256" key="2">
    <source>
        <dbReference type="ARBA" id="ARBA00022723"/>
    </source>
</evidence>
<evidence type="ECO:0000256" key="4">
    <source>
        <dbReference type="ARBA" id="ARBA00022833"/>
    </source>
</evidence>
<evidence type="ECO:0000256" key="6">
    <source>
        <dbReference type="PROSITE-ProRule" id="PRU00146"/>
    </source>
</evidence>
<keyword evidence="10" id="KW-1185">Reference proteome</keyword>
<organism evidence="9 10">
    <name type="scientific">Curvularia clavata</name>
    <dbReference type="NCBI Taxonomy" id="95742"/>
    <lineage>
        <taxon>Eukaryota</taxon>
        <taxon>Fungi</taxon>
        <taxon>Dikarya</taxon>
        <taxon>Ascomycota</taxon>
        <taxon>Pezizomycotina</taxon>
        <taxon>Dothideomycetes</taxon>
        <taxon>Pleosporomycetidae</taxon>
        <taxon>Pleosporales</taxon>
        <taxon>Pleosporineae</taxon>
        <taxon>Pleosporaceae</taxon>
        <taxon>Curvularia</taxon>
    </lineage>
</organism>
<dbReference type="AlphaFoldDB" id="A0A9Q8ZBG5"/>
<dbReference type="GO" id="GO:0008270">
    <property type="term" value="F:zinc ion binding"/>
    <property type="evidence" value="ECO:0007669"/>
    <property type="project" value="UniProtKB-KW"/>
</dbReference>
<protein>
    <submittedName>
        <fullName evidence="9">Set1 complex component spp1</fullName>
    </submittedName>
</protein>
<name>A0A9Q8ZBG5_CURCL</name>
<dbReference type="CDD" id="cd16039">
    <property type="entry name" value="PHD_SPP1"/>
    <property type="match status" value="1"/>
</dbReference>
<dbReference type="GO" id="GO:0048188">
    <property type="term" value="C:Set1C/COMPASS complex"/>
    <property type="evidence" value="ECO:0007669"/>
    <property type="project" value="InterPro"/>
</dbReference>
<accession>A0A9Q8ZBG5</accession>
<dbReference type="InterPro" id="IPR001965">
    <property type="entry name" value="Znf_PHD"/>
</dbReference>
<evidence type="ECO:0000256" key="5">
    <source>
        <dbReference type="ARBA" id="ARBA00023242"/>
    </source>
</evidence>
<evidence type="ECO:0000256" key="3">
    <source>
        <dbReference type="ARBA" id="ARBA00022771"/>
    </source>
</evidence>
<dbReference type="EMBL" id="CP089277">
    <property type="protein sequence ID" value="USP78665.1"/>
    <property type="molecule type" value="Genomic_DNA"/>
</dbReference>
<dbReference type="PROSITE" id="PS50016">
    <property type="entry name" value="ZF_PHD_2"/>
    <property type="match status" value="1"/>
</dbReference>
<dbReference type="VEuPathDB" id="FungiDB:yc1106_05939"/>
<dbReference type="InterPro" id="IPR019786">
    <property type="entry name" value="Zinc_finger_PHD-type_CS"/>
</dbReference>
<dbReference type="InterPro" id="IPR037869">
    <property type="entry name" value="Spp1/CFP1"/>
</dbReference>
<feature type="compositionally biased region" description="Basic residues" evidence="7">
    <location>
        <begin position="181"/>
        <end position="197"/>
    </location>
</feature>
<dbReference type="Pfam" id="PF00628">
    <property type="entry name" value="PHD"/>
    <property type="match status" value="1"/>
</dbReference>
<keyword evidence="5" id="KW-0539">Nucleus</keyword>
<feature type="compositionally biased region" description="Basic and acidic residues" evidence="7">
    <location>
        <begin position="617"/>
        <end position="632"/>
    </location>
</feature>
<evidence type="ECO:0000256" key="7">
    <source>
        <dbReference type="SAM" id="MobiDB-lite"/>
    </source>
</evidence>
<dbReference type="Proteomes" id="UP001056012">
    <property type="component" value="Chromosome 4"/>
</dbReference>
<reference evidence="9" key="1">
    <citation type="submission" date="2021-12" db="EMBL/GenBank/DDBJ databases">
        <title>Curvularia clavata genome.</title>
        <authorList>
            <person name="Cao Y."/>
        </authorList>
    </citation>
    <scope>NUCLEOTIDE SEQUENCE</scope>
    <source>
        <strain evidence="9">Yc1106</strain>
    </source>
</reference>
<feature type="region of interest" description="Disordered" evidence="7">
    <location>
        <begin position="86"/>
        <end position="129"/>
    </location>
</feature>
<evidence type="ECO:0000313" key="10">
    <source>
        <dbReference type="Proteomes" id="UP001056012"/>
    </source>
</evidence>
<dbReference type="OrthoDB" id="436852at2759"/>
<dbReference type="Gene3D" id="3.30.40.10">
    <property type="entry name" value="Zinc/RING finger domain, C3HC4 (zinc finger)"/>
    <property type="match status" value="1"/>
</dbReference>
<feature type="domain" description="PHD-type" evidence="8">
    <location>
        <begin position="259"/>
        <end position="310"/>
    </location>
</feature>
<dbReference type="SMART" id="SM00249">
    <property type="entry name" value="PHD"/>
    <property type="match status" value="1"/>
</dbReference>
<evidence type="ECO:0000313" key="9">
    <source>
        <dbReference type="EMBL" id="USP78665.1"/>
    </source>
</evidence>
<evidence type="ECO:0000259" key="8">
    <source>
        <dbReference type="PROSITE" id="PS50016"/>
    </source>
</evidence>
<dbReference type="GO" id="GO:0045893">
    <property type="term" value="P:positive regulation of DNA-templated transcription"/>
    <property type="evidence" value="ECO:0007669"/>
    <property type="project" value="TreeGrafter"/>
</dbReference>
<feature type="compositionally biased region" description="Low complexity" evidence="7">
    <location>
        <begin position="27"/>
        <end position="41"/>
    </location>
</feature>
<feature type="region of interest" description="Disordered" evidence="7">
    <location>
        <begin position="1"/>
        <end position="41"/>
    </location>
</feature>
<feature type="region of interest" description="Disordered" evidence="7">
    <location>
        <begin position="356"/>
        <end position="391"/>
    </location>
</feature>
<dbReference type="PANTHER" id="PTHR46174">
    <property type="entry name" value="CXXC-TYPE ZINC FINGER PROTEIN 1"/>
    <property type="match status" value="1"/>
</dbReference>
<proteinExistence type="predicted"/>
<dbReference type="InterPro" id="IPR013083">
    <property type="entry name" value="Znf_RING/FYVE/PHD"/>
</dbReference>